<name>A0AAX1UQY2_CERSP</name>
<feature type="transmembrane region" description="Helical" evidence="7">
    <location>
        <begin position="21"/>
        <end position="42"/>
    </location>
</feature>
<keyword evidence="3" id="KW-1003">Cell membrane</keyword>
<accession>A0AAX1UQY2</accession>
<dbReference type="EMBL" id="QWGP01000002">
    <property type="protein sequence ID" value="RHZ98180.1"/>
    <property type="molecule type" value="Genomic_DNA"/>
</dbReference>
<dbReference type="Pfam" id="PF00528">
    <property type="entry name" value="BPD_transp_1"/>
    <property type="match status" value="1"/>
</dbReference>
<protein>
    <submittedName>
        <fullName evidence="9">ABC transporter permease subunit</fullName>
    </submittedName>
</protein>
<evidence type="ECO:0000256" key="1">
    <source>
        <dbReference type="ARBA" id="ARBA00004651"/>
    </source>
</evidence>
<feature type="transmembrane region" description="Helical" evidence="7">
    <location>
        <begin position="74"/>
        <end position="95"/>
    </location>
</feature>
<dbReference type="CDD" id="cd06261">
    <property type="entry name" value="TM_PBP2"/>
    <property type="match status" value="1"/>
</dbReference>
<evidence type="ECO:0000259" key="8">
    <source>
        <dbReference type="PROSITE" id="PS50928"/>
    </source>
</evidence>
<keyword evidence="4 7" id="KW-0812">Transmembrane</keyword>
<keyword evidence="5 7" id="KW-1133">Transmembrane helix</keyword>
<dbReference type="Proteomes" id="UP000266305">
    <property type="component" value="Unassembled WGS sequence"/>
</dbReference>
<feature type="transmembrane region" description="Helical" evidence="7">
    <location>
        <begin position="178"/>
        <end position="202"/>
    </location>
</feature>
<sequence>MAGWTGTGGGSRRPAGAGTVLVLRLLFLGLLLLLWGVASATVPRGLIPSPAATAEAAARLWAEGRLQTAIGQSLLTYGTGLGAAVLVGIPLGALMGMVRLLGRTLDIFVFALAATPRVAFIPLIIVLLGLGTEAKAMIVFLGAVMPIVLNTYAGVLARDGELIEMARSTGASAARIQLHIVLPGALPFLVVGLRLGATIGLINTVVAELYTAVTGLGGLLALYGNTFRMADYFVIVLALAAIGVIVTESLRLLEGRLSRWRLPDRP</sequence>
<comment type="caution">
    <text evidence="9">The sequence shown here is derived from an EMBL/GenBank/DDBJ whole genome shotgun (WGS) entry which is preliminary data.</text>
</comment>
<feature type="transmembrane region" description="Helical" evidence="7">
    <location>
        <begin position="107"/>
        <end position="130"/>
    </location>
</feature>
<comment type="subcellular location">
    <subcellularLocation>
        <location evidence="1 7">Cell membrane</location>
        <topology evidence="1 7">Multi-pass membrane protein</topology>
    </subcellularLocation>
</comment>
<evidence type="ECO:0000256" key="2">
    <source>
        <dbReference type="ARBA" id="ARBA00022448"/>
    </source>
</evidence>
<dbReference type="RefSeq" id="WP_041669353.1">
    <property type="nucleotide sequence ID" value="NZ_QWGP01000002.1"/>
</dbReference>
<dbReference type="GO" id="GO:0055085">
    <property type="term" value="P:transmembrane transport"/>
    <property type="evidence" value="ECO:0007669"/>
    <property type="project" value="InterPro"/>
</dbReference>
<dbReference type="PROSITE" id="PS50928">
    <property type="entry name" value="ABC_TM1"/>
    <property type="match status" value="1"/>
</dbReference>
<dbReference type="PANTHER" id="PTHR30151">
    <property type="entry name" value="ALKANE SULFONATE ABC TRANSPORTER-RELATED, MEMBRANE SUBUNIT"/>
    <property type="match status" value="1"/>
</dbReference>
<evidence type="ECO:0000256" key="4">
    <source>
        <dbReference type="ARBA" id="ARBA00022692"/>
    </source>
</evidence>
<organism evidence="9 10">
    <name type="scientific">Cereibacter sphaeroides</name>
    <name type="common">Rhodobacter sphaeroides</name>
    <dbReference type="NCBI Taxonomy" id="1063"/>
    <lineage>
        <taxon>Bacteria</taxon>
        <taxon>Pseudomonadati</taxon>
        <taxon>Pseudomonadota</taxon>
        <taxon>Alphaproteobacteria</taxon>
        <taxon>Rhodobacterales</taxon>
        <taxon>Paracoccaceae</taxon>
        <taxon>Cereibacter</taxon>
    </lineage>
</organism>
<evidence type="ECO:0000256" key="6">
    <source>
        <dbReference type="ARBA" id="ARBA00023136"/>
    </source>
</evidence>
<dbReference type="InterPro" id="IPR035906">
    <property type="entry name" value="MetI-like_sf"/>
</dbReference>
<dbReference type="SUPFAM" id="SSF161098">
    <property type="entry name" value="MetI-like"/>
    <property type="match status" value="1"/>
</dbReference>
<comment type="similarity">
    <text evidence="7">Belongs to the binding-protein-dependent transport system permease family.</text>
</comment>
<dbReference type="GeneID" id="67446349"/>
<evidence type="ECO:0000256" key="7">
    <source>
        <dbReference type="RuleBase" id="RU363032"/>
    </source>
</evidence>
<proteinExistence type="inferred from homology"/>
<dbReference type="GO" id="GO:0005886">
    <property type="term" value="C:plasma membrane"/>
    <property type="evidence" value="ECO:0007669"/>
    <property type="project" value="UniProtKB-SubCell"/>
</dbReference>
<dbReference type="AlphaFoldDB" id="A0AAX1UQY2"/>
<dbReference type="Gene3D" id="1.10.3720.10">
    <property type="entry name" value="MetI-like"/>
    <property type="match status" value="1"/>
</dbReference>
<reference evidence="9 10" key="1">
    <citation type="submission" date="2018-08" db="EMBL/GenBank/DDBJ databases">
        <title>Draft genome sequence of Rhodobacter sphaeroides FY.</title>
        <authorList>
            <person name="Rayyan A."/>
            <person name="Meyer T.E."/>
            <person name="Kyndt J.A."/>
        </authorList>
    </citation>
    <scope>NUCLEOTIDE SEQUENCE [LARGE SCALE GENOMIC DNA]</scope>
    <source>
        <strain evidence="9 10">FY</strain>
    </source>
</reference>
<feature type="domain" description="ABC transmembrane type-1" evidence="8">
    <location>
        <begin position="70"/>
        <end position="254"/>
    </location>
</feature>
<dbReference type="InterPro" id="IPR000515">
    <property type="entry name" value="MetI-like"/>
</dbReference>
<evidence type="ECO:0000256" key="3">
    <source>
        <dbReference type="ARBA" id="ARBA00022475"/>
    </source>
</evidence>
<evidence type="ECO:0000313" key="10">
    <source>
        <dbReference type="Proteomes" id="UP000266305"/>
    </source>
</evidence>
<gene>
    <name evidence="9" type="ORF">D1114_02890</name>
</gene>
<feature type="transmembrane region" description="Helical" evidence="7">
    <location>
        <begin position="232"/>
        <end position="253"/>
    </location>
</feature>
<feature type="transmembrane region" description="Helical" evidence="7">
    <location>
        <begin position="136"/>
        <end position="157"/>
    </location>
</feature>
<evidence type="ECO:0000313" key="9">
    <source>
        <dbReference type="EMBL" id="RHZ98180.1"/>
    </source>
</evidence>
<evidence type="ECO:0000256" key="5">
    <source>
        <dbReference type="ARBA" id="ARBA00022989"/>
    </source>
</evidence>
<keyword evidence="6 7" id="KW-0472">Membrane</keyword>
<dbReference type="PANTHER" id="PTHR30151:SF0">
    <property type="entry name" value="ABC TRANSPORTER PERMEASE PROTEIN MJ0413-RELATED"/>
    <property type="match status" value="1"/>
</dbReference>
<keyword evidence="2 7" id="KW-0813">Transport</keyword>